<dbReference type="STRING" id="984487.A0A1E4SKU1"/>
<organism evidence="10 11">
    <name type="scientific">Suhomyces tanzawaensis NRRL Y-17324</name>
    <dbReference type="NCBI Taxonomy" id="984487"/>
    <lineage>
        <taxon>Eukaryota</taxon>
        <taxon>Fungi</taxon>
        <taxon>Dikarya</taxon>
        <taxon>Ascomycota</taxon>
        <taxon>Saccharomycotina</taxon>
        <taxon>Pichiomycetes</taxon>
        <taxon>Debaryomycetaceae</taxon>
        <taxon>Suhomyces</taxon>
    </lineage>
</organism>
<dbReference type="Pfam" id="PF13191">
    <property type="entry name" value="AAA_16"/>
    <property type="match status" value="1"/>
</dbReference>
<evidence type="ECO:0000256" key="6">
    <source>
        <dbReference type="ARBA" id="ARBA00023242"/>
    </source>
</evidence>
<feature type="domain" description="Origin recognition complex subunit 5 C-terminal" evidence="8">
    <location>
        <begin position="310"/>
        <end position="484"/>
    </location>
</feature>
<comment type="subcellular location">
    <subcellularLocation>
        <location evidence="1">Nucleus</location>
    </subcellularLocation>
</comment>
<dbReference type="InterPro" id="IPR048866">
    <property type="entry name" value="ORC5_lid"/>
</dbReference>
<dbReference type="GO" id="GO:0003688">
    <property type="term" value="F:DNA replication origin binding"/>
    <property type="evidence" value="ECO:0007669"/>
    <property type="project" value="TreeGrafter"/>
</dbReference>
<dbReference type="Pfam" id="PF21639">
    <property type="entry name" value="ORC5_lid"/>
    <property type="match status" value="1"/>
</dbReference>
<keyword evidence="3" id="KW-0235">DNA replication</keyword>
<proteinExistence type="inferred from homology"/>
<reference evidence="11" key="1">
    <citation type="submission" date="2016-05" db="EMBL/GenBank/DDBJ databases">
        <title>Comparative genomics of biotechnologically important yeasts.</title>
        <authorList>
            <consortium name="DOE Joint Genome Institute"/>
            <person name="Riley R."/>
            <person name="Haridas S."/>
            <person name="Wolfe K.H."/>
            <person name="Lopes M.R."/>
            <person name="Hittinger C.T."/>
            <person name="Goker M."/>
            <person name="Salamov A."/>
            <person name="Wisecaver J."/>
            <person name="Long T.M."/>
            <person name="Aerts A.L."/>
            <person name="Barry K."/>
            <person name="Choi C."/>
            <person name="Clum A."/>
            <person name="Coughlan A.Y."/>
            <person name="Deshpande S."/>
            <person name="Douglass A.P."/>
            <person name="Hanson S.J."/>
            <person name="Klenk H.-P."/>
            <person name="Labutti K."/>
            <person name="Lapidus A."/>
            <person name="Lindquist E."/>
            <person name="Lipzen A."/>
            <person name="Meier-Kolthoff J.P."/>
            <person name="Ohm R.A."/>
            <person name="Otillar R.P."/>
            <person name="Pangilinan J."/>
            <person name="Peng Y."/>
            <person name="Rokas A."/>
            <person name="Rosa C.A."/>
            <person name="Scheuner C."/>
            <person name="Sibirny A.A."/>
            <person name="Slot J.C."/>
            <person name="Stielow J.B."/>
            <person name="Sun H."/>
            <person name="Kurtzman C.P."/>
            <person name="Blackwell M."/>
            <person name="Grigoriev I.V."/>
            <person name="Jeffries T.W."/>
        </authorList>
    </citation>
    <scope>NUCLEOTIDE SEQUENCE [LARGE SCALE GENOMIC DNA]</scope>
    <source>
        <strain evidence="11">NRRL Y-17324</strain>
    </source>
</reference>
<dbReference type="AlphaFoldDB" id="A0A1E4SKU1"/>
<dbReference type="RefSeq" id="XP_020065240.1">
    <property type="nucleotide sequence ID" value="XM_020206691.1"/>
</dbReference>
<evidence type="ECO:0000256" key="4">
    <source>
        <dbReference type="ARBA" id="ARBA00022741"/>
    </source>
</evidence>
<dbReference type="InterPro" id="IPR020796">
    <property type="entry name" value="ORC5"/>
</dbReference>
<evidence type="ECO:0000259" key="8">
    <source>
        <dbReference type="Pfam" id="PF14630"/>
    </source>
</evidence>
<dbReference type="PANTHER" id="PTHR12705:SF0">
    <property type="entry name" value="ORIGIN RECOGNITION COMPLEX SUBUNIT 5"/>
    <property type="match status" value="1"/>
</dbReference>
<feature type="domain" description="Orc1-like AAA ATPase" evidence="7">
    <location>
        <begin position="14"/>
        <end position="159"/>
    </location>
</feature>
<keyword evidence="6" id="KW-0539">Nucleus</keyword>
<dbReference type="Gene3D" id="3.40.50.300">
    <property type="entry name" value="P-loop containing nucleotide triphosphate hydrolases"/>
    <property type="match status" value="1"/>
</dbReference>
<comment type="similarity">
    <text evidence="2">Belongs to the ORC5 family.</text>
</comment>
<dbReference type="InterPro" id="IPR047088">
    <property type="entry name" value="ORC5_C"/>
</dbReference>
<evidence type="ECO:0000256" key="3">
    <source>
        <dbReference type="ARBA" id="ARBA00022705"/>
    </source>
</evidence>
<feature type="domain" description="ORC5 lid" evidence="9">
    <location>
        <begin position="221"/>
        <end position="279"/>
    </location>
</feature>
<evidence type="ECO:0000259" key="7">
    <source>
        <dbReference type="Pfam" id="PF13191"/>
    </source>
</evidence>
<evidence type="ECO:0000313" key="10">
    <source>
        <dbReference type="EMBL" id="ODV80118.1"/>
    </source>
</evidence>
<dbReference type="GeneID" id="30980828"/>
<keyword evidence="4" id="KW-0547">Nucleotide-binding</keyword>
<evidence type="ECO:0000259" key="9">
    <source>
        <dbReference type="Pfam" id="PF21639"/>
    </source>
</evidence>
<dbReference type="InterPro" id="IPR041664">
    <property type="entry name" value="AAA_16"/>
</dbReference>
<accession>A0A1E4SKU1</accession>
<dbReference type="EMBL" id="KV453911">
    <property type="protein sequence ID" value="ODV80118.1"/>
    <property type="molecule type" value="Genomic_DNA"/>
</dbReference>
<dbReference type="OrthoDB" id="365981at2759"/>
<evidence type="ECO:0000256" key="2">
    <source>
        <dbReference type="ARBA" id="ARBA00006269"/>
    </source>
</evidence>
<dbReference type="PANTHER" id="PTHR12705">
    <property type="entry name" value="ORIGIN RECOGNITION COMPLEX SUBUNIT 5"/>
    <property type="match status" value="1"/>
</dbReference>
<protein>
    <submittedName>
        <fullName evidence="10">Uncharacterized protein</fullName>
    </submittedName>
</protein>
<dbReference type="InterPro" id="IPR027417">
    <property type="entry name" value="P-loop_NTPase"/>
</dbReference>
<sequence length="487" mass="56194">MLLEERLQLLKKRIICRDDEIDLLNCFISNEASILAPTTVIHGYKSIGKSFTVEGYLKELGVKHSIVKCDECITKKVLLQRCFKRIKLDSGVGSDYTNDVKFGTLGENFPSFVNALESFTRQTNYSDHHVIVLDRFDQCMEPTQELFAAFCRLQEQSNIRNISIVFIISTDDPKDIATSSIPHIYFRNYTEPQVKEILRSKQLCHFDVDSIDNNPASFEFWKQYATIIVDLYFSYTGSDMNLLINICETVWPSFTQPIRQGKYKLGDFIKVYRENSHLLHNENIINNSSIKSFKTMKEEEDLDNTNVQDLPTHSKYILIASYLASFNLPKNDLHNFSKLRAIKNKKRALSEKAKNKRGHLGKDDIDSRLLSPNFFDLERMLAILSIIYRTNSQSLNVTDDNHLLNLHDDMIKNEEIKELERSKFTLSRNTDLDSQITTLFSLGLLSKSANSDILGARVRWRCNINWSTVETLAKDTDFPLVEYLGDE</sequence>
<dbReference type="GO" id="GO:0005664">
    <property type="term" value="C:nuclear origin of replication recognition complex"/>
    <property type="evidence" value="ECO:0007669"/>
    <property type="project" value="TreeGrafter"/>
</dbReference>
<dbReference type="GO" id="GO:0006270">
    <property type="term" value="P:DNA replication initiation"/>
    <property type="evidence" value="ECO:0007669"/>
    <property type="project" value="TreeGrafter"/>
</dbReference>
<keyword evidence="11" id="KW-1185">Reference proteome</keyword>
<evidence type="ECO:0000256" key="1">
    <source>
        <dbReference type="ARBA" id="ARBA00004123"/>
    </source>
</evidence>
<evidence type="ECO:0000256" key="5">
    <source>
        <dbReference type="ARBA" id="ARBA00022840"/>
    </source>
</evidence>
<dbReference type="SUPFAM" id="SSF52540">
    <property type="entry name" value="P-loop containing nucleoside triphosphate hydrolases"/>
    <property type="match status" value="1"/>
</dbReference>
<dbReference type="Pfam" id="PF14630">
    <property type="entry name" value="ORC5_C"/>
    <property type="match status" value="1"/>
</dbReference>
<gene>
    <name evidence="10" type="ORF">CANTADRAFT_21373</name>
</gene>
<keyword evidence="5" id="KW-0067">ATP-binding</keyword>
<dbReference type="Proteomes" id="UP000094285">
    <property type="component" value="Unassembled WGS sequence"/>
</dbReference>
<name>A0A1E4SKU1_9ASCO</name>
<evidence type="ECO:0000313" key="11">
    <source>
        <dbReference type="Proteomes" id="UP000094285"/>
    </source>
</evidence>